<keyword evidence="7 8" id="KW-0924">Ammonia transport</keyword>
<gene>
    <name evidence="11" type="ORF">MKK02DRAFT_18945</name>
</gene>
<evidence type="ECO:0000256" key="4">
    <source>
        <dbReference type="ARBA" id="ARBA00022692"/>
    </source>
</evidence>
<evidence type="ECO:0000256" key="3">
    <source>
        <dbReference type="ARBA" id="ARBA00022448"/>
    </source>
</evidence>
<feature type="transmembrane region" description="Helical" evidence="8">
    <location>
        <begin position="352"/>
        <end position="371"/>
    </location>
</feature>
<evidence type="ECO:0000313" key="12">
    <source>
        <dbReference type="Proteomes" id="UP001164286"/>
    </source>
</evidence>
<feature type="transmembrane region" description="Helical" evidence="8">
    <location>
        <begin position="43"/>
        <end position="64"/>
    </location>
</feature>
<evidence type="ECO:0000256" key="5">
    <source>
        <dbReference type="ARBA" id="ARBA00022989"/>
    </source>
</evidence>
<dbReference type="Proteomes" id="UP001164286">
    <property type="component" value="Unassembled WGS sequence"/>
</dbReference>
<comment type="similarity">
    <text evidence="2 8">Belongs to the ammonia transporter channel (TC 1.A.11.2) family.</text>
</comment>
<dbReference type="GeneID" id="77725226"/>
<dbReference type="EMBL" id="JAKWFO010000001">
    <property type="protein sequence ID" value="KAI9639505.1"/>
    <property type="molecule type" value="Genomic_DNA"/>
</dbReference>
<feature type="transmembrane region" description="Helical" evidence="8">
    <location>
        <begin position="322"/>
        <end position="340"/>
    </location>
</feature>
<evidence type="ECO:0000313" key="11">
    <source>
        <dbReference type="EMBL" id="KAI9639505.1"/>
    </source>
</evidence>
<organism evidence="11 12">
    <name type="scientific">Dioszegia hungarica</name>
    <dbReference type="NCBI Taxonomy" id="4972"/>
    <lineage>
        <taxon>Eukaryota</taxon>
        <taxon>Fungi</taxon>
        <taxon>Dikarya</taxon>
        <taxon>Basidiomycota</taxon>
        <taxon>Agaricomycotina</taxon>
        <taxon>Tremellomycetes</taxon>
        <taxon>Tremellales</taxon>
        <taxon>Bulleribasidiaceae</taxon>
        <taxon>Dioszegia</taxon>
    </lineage>
</organism>
<evidence type="ECO:0000256" key="6">
    <source>
        <dbReference type="ARBA" id="ARBA00023136"/>
    </source>
</evidence>
<dbReference type="Gene3D" id="1.10.3430.10">
    <property type="entry name" value="Ammonium transporter AmtB like domains"/>
    <property type="match status" value="1"/>
</dbReference>
<evidence type="ECO:0000256" key="2">
    <source>
        <dbReference type="ARBA" id="ARBA00005887"/>
    </source>
</evidence>
<dbReference type="GO" id="GO:0005886">
    <property type="term" value="C:plasma membrane"/>
    <property type="evidence" value="ECO:0007669"/>
    <property type="project" value="UniProtKB-SubCell"/>
</dbReference>
<comment type="subcellular location">
    <subcellularLocation>
        <location evidence="8">Cell membrane</location>
        <topology evidence="8">Multi-pass membrane protein</topology>
    </subcellularLocation>
    <subcellularLocation>
        <location evidence="1">Membrane</location>
        <topology evidence="1">Multi-pass membrane protein</topology>
    </subcellularLocation>
</comment>
<keyword evidence="12" id="KW-1185">Reference proteome</keyword>
<accession>A0AA38HF40</accession>
<keyword evidence="5 8" id="KW-1133">Transmembrane helix</keyword>
<feature type="transmembrane region" description="Helical" evidence="8">
    <location>
        <begin position="297"/>
        <end position="316"/>
    </location>
</feature>
<comment type="caution">
    <text evidence="11">The sequence shown here is derived from an EMBL/GenBank/DDBJ whole genome shotgun (WGS) entry which is preliminary data.</text>
</comment>
<evidence type="ECO:0000256" key="7">
    <source>
        <dbReference type="ARBA" id="ARBA00023177"/>
    </source>
</evidence>
<dbReference type="SUPFAM" id="SSF111352">
    <property type="entry name" value="Ammonium transporter"/>
    <property type="match status" value="1"/>
</dbReference>
<protein>
    <recommendedName>
        <fullName evidence="8">Ammonium transporter</fullName>
    </recommendedName>
</protein>
<feature type="transmembrane region" description="Helical" evidence="8">
    <location>
        <begin position="76"/>
        <end position="94"/>
    </location>
</feature>
<keyword evidence="3 8" id="KW-0813">Transport</keyword>
<proteinExistence type="inferred from homology"/>
<evidence type="ECO:0000256" key="9">
    <source>
        <dbReference type="SAM" id="MobiDB-lite"/>
    </source>
</evidence>
<feature type="transmembrane region" description="Helical" evidence="8">
    <location>
        <begin position="237"/>
        <end position="254"/>
    </location>
</feature>
<dbReference type="AlphaFoldDB" id="A0AA38HF40"/>
<evidence type="ECO:0000256" key="8">
    <source>
        <dbReference type="RuleBase" id="RU362002"/>
    </source>
</evidence>
<dbReference type="InterPro" id="IPR001905">
    <property type="entry name" value="Ammonium_transpt"/>
</dbReference>
<dbReference type="PANTHER" id="PTHR43029">
    <property type="entry name" value="AMMONIUM TRANSPORTER MEP2"/>
    <property type="match status" value="1"/>
</dbReference>
<sequence>MVNATYGSLTAGAAEGETVINPYGTDFISTSDGGVPAFNPGDIGYLLFCGALVLFMIPGLGFLYSGLARRKNALSLLFICMTSLAIVSFQWWFIGYSFVFSETGGVFWGDGRNVGFQSVLDRAMPETNGKQPEIVYAMYQLTFAALVPAILIGAAAERSRILPAMVFIFFWTTLVYDPLAHWVWSVNGWAFKWGVLDYAGGVPVEIASGIGGLAYSYFIGKRRDYGTDRVLFKPQNVSQIVLGTVLLWVGWLGFNGGSCFAASLKAAIAIFNTNLAGSVGAIAWLIMDFRLERKWSVVGFCTGAIAGLVAITPAAGFVGQPAAALIGLVSAVVSNLCTRLKHTMRVDDVMDIFAVHALAGIVGVLMTGLFAQASVAATDGFAVIDGGWLDRNWIQLGKQVAWAVVGITWTFVITYAIMFLINLVPGLHFRATEEAEIVGMDEVELGEYVADYAFFDRDLEGQYQHPGFKDHYKLSRAMTGSRRGRGERSASAGPTGPREAGAAGHMTRVHEEAVVPDAASSGSNEKM</sequence>
<feature type="transmembrane region" description="Helical" evidence="8">
    <location>
        <begin position="161"/>
        <end position="184"/>
    </location>
</feature>
<name>A0AA38HF40_9TREE</name>
<keyword evidence="4 8" id="KW-0812">Transmembrane</keyword>
<evidence type="ECO:0000256" key="1">
    <source>
        <dbReference type="ARBA" id="ARBA00004141"/>
    </source>
</evidence>
<keyword evidence="6 8" id="KW-0472">Membrane</keyword>
<feature type="transmembrane region" description="Helical" evidence="8">
    <location>
        <begin position="134"/>
        <end position="154"/>
    </location>
</feature>
<feature type="transmembrane region" description="Helical" evidence="8">
    <location>
        <begin position="196"/>
        <end position="217"/>
    </location>
</feature>
<feature type="transmembrane region" description="Helical" evidence="8">
    <location>
        <begin position="266"/>
        <end position="285"/>
    </location>
</feature>
<feature type="domain" description="Ammonium transporter AmtB-like" evidence="10">
    <location>
        <begin position="46"/>
        <end position="447"/>
    </location>
</feature>
<dbReference type="InterPro" id="IPR029020">
    <property type="entry name" value="Ammonium/urea_transptr"/>
</dbReference>
<reference evidence="11" key="1">
    <citation type="journal article" date="2022" name="G3 (Bethesda)">
        <title>High quality genome of the basidiomycete yeast Dioszegia hungarica PDD-24b-2 isolated from cloud water.</title>
        <authorList>
            <person name="Jarrige D."/>
            <person name="Haridas S."/>
            <person name="Bleykasten-Grosshans C."/>
            <person name="Joly M."/>
            <person name="Nadalig T."/>
            <person name="Sancelme M."/>
            <person name="Vuilleumier S."/>
            <person name="Grigoriev I.V."/>
            <person name="Amato P."/>
            <person name="Bringel F."/>
        </authorList>
    </citation>
    <scope>NUCLEOTIDE SEQUENCE</scope>
    <source>
        <strain evidence="11">PDD-24b-2</strain>
    </source>
</reference>
<feature type="transmembrane region" description="Helical" evidence="8">
    <location>
        <begin position="400"/>
        <end position="421"/>
    </location>
</feature>
<dbReference type="RefSeq" id="XP_052949282.1">
    <property type="nucleotide sequence ID" value="XM_053086025.1"/>
</dbReference>
<dbReference type="InterPro" id="IPR024041">
    <property type="entry name" value="NH4_transpt_AmtB-like_dom"/>
</dbReference>
<dbReference type="NCBIfam" id="TIGR00836">
    <property type="entry name" value="amt"/>
    <property type="match status" value="1"/>
</dbReference>
<dbReference type="PROSITE" id="PS01219">
    <property type="entry name" value="AMMONIUM_TRANSP"/>
    <property type="match status" value="1"/>
</dbReference>
<feature type="region of interest" description="Disordered" evidence="9">
    <location>
        <begin position="478"/>
        <end position="527"/>
    </location>
</feature>
<evidence type="ECO:0000259" key="10">
    <source>
        <dbReference type="Pfam" id="PF00909"/>
    </source>
</evidence>
<dbReference type="InterPro" id="IPR018047">
    <property type="entry name" value="Ammonium_transpt_CS"/>
</dbReference>
<dbReference type="PANTHER" id="PTHR43029:SF1">
    <property type="entry name" value="AMMONIUM TRANSPORTER AMTB-LIKE DOMAIN-CONTAINING PROTEIN"/>
    <property type="match status" value="1"/>
</dbReference>
<dbReference type="Pfam" id="PF00909">
    <property type="entry name" value="Ammonium_transp"/>
    <property type="match status" value="1"/>
</dbReference>
<dbReference type="FunFam" id="1.10.3430.10:FF:000003">
    <property type="entry name" value="Ammonium transporter"/>
    <property type="match status" value="1"/>
</dbReference>
<dbReference type="GO" id="GO:0008519">
    <property type="term" value="F:ammonium channel activity"/>
    <property type="evidence" value="ECO:0007669"/>
    <property type="project" value="InterPro"/>
</dbReference>